<keyword evidence="2" id="KW-1185">Reference proteome</keyword>
<dbReference type="RefSeq" id="WP_135527244.1">
    <property type="nucleotide sequence ID" value="NZ_SRLH01000007.1"/>
</dbReference>
<accession>A0A4Z0L5G5</accession>
<gene>
    <name evidence="1" type="ORF">E4635_13620</name>
</gene>
<evidence type="ECO:0000313" key="1">
    <source>
        <dbReference type="EMBL" id="TGD57198.1"/>
    </source>
</evidence>
<dbReference type="AlphaFoldDB" id="A0A4Z0L5G5"/>
<sequence>MKKITYTLMVVLGMASGYSQQSENPEYTGDDFSLEGALAVFKNSSTLEEFEKRLNEENSNVNNLDLNKDGETDYIVVEDIKENNNHVIVLSTYLNANEKQDIATIGIEKTAAAEAILEITGNDELYADNTIVEPFEAEQSIGNSKPGPAAPEIITNRIVVNVWFWPSVRFLYAPGYVVWVSPHHWGYYPHWWKPWKVYHHRFFYKRCAPHRVYFHRAPSHRIVMTGKIYAPKRHSSTLVVKNRRSTTVMHKNRKGTIKTVKSPRRGRR</sequence>
<reference evidence="1 2" key="1">
    <citation type="submission" date="2019-04" db="EMBL/GenBank/DDBJ databases">
        <title>Flavobacterium sp. strain DS2-A Genome sequencing and assembly.</title>
        <authorList>
            <person name="Kim I."/>
        </authorList>
    </citation>
    <scope>NUCLEOTIDE SEQUENCE [LARGE SCALE GENOMIC DNA]</scope>
    <source>
        <strain evidence="1 2">DS2-A</strain>
    </source>
</reference>
<organism evidence="1 2">
    <name type="scientific">Flavobacterium humi</name>
    <dbReference type="NCBI Taxonomy" id="2562683"/>
    <lineage>
        <taxon>Bacteria</taxon>
        <taxon>Pseudomonadati</taxon>
        <taxon>Bacteroidota</taxon>
        <taxon>Flavobacteriia</taxon>
        <taxon>Flavobacteriales</taxon>
        <taxon>Flavobacteriaceae</taxon>
        <taxon>Flavobacterium</taxon>
    </lineage>
</organism>
<proteinExistence type="predicted"/>
<evidence type="ECO:0008006" key="3">
    <source>
        <dbReference type="Google" id="ProtNLM"/>
    </source>
</evidence>
<dbReference type="Proteomes" id="UP000297407">
    <property type="component" value="Unassembled WGS sequence"/>
</dbReference>
<dbReference type="EMBL" id="SRLH01000007">
    <property type="protein sequence ID" value="TGD57198.1"/>
    <property type="molecule type" value="Genomic_DNA"/>
</dbReference>
<evidence type="ECO:0000313" key="2">
    <source>
        <dbReference type="Proteomes" id="UP000297407"/>
    </source>
</evidence>
<comment type="caution">
    <text evidence="1">The sequence shown here is derived from an EMBL/GenBank/DDBJ whole genome shotgun (WGS) entry which is preliminary data.</text>
</comment>
<name>A0A4Z0L5G5_9FLAO</name>
<dbReference type="OrthoDB" id="939585at2"/>
<protein>
    <recommendedName>
        <fullName evidence="3">DUF3300 domain-containing protein</fullName>
    </recommendedName>
</protein>